<proteinExistence type="predicted"/>
<dbReference type="HOGENOM" id="CLU_2294308_0_0_1"/>
<sequence>MTDRCASNHASIVLIEQAWKKSLQVQELSEKARQTFSQKRSMLGGREETEKGRMPKIETQVERTLSYSAINDGATQPHPQEENITGHMHQPESNEHGLNFE</sequence>
<gene>
    <name evidence="2" type="ORF">CAPTEDRAFT_191568</name>
</gene>
<evidence type="ECO:0000313" key="2">
    <source>
        <dbReference type="EMBL" id="ELT98527.1"/>
    </source>
</evidence>
<feature type="region of interest" description="Disordered" evidence="1">
    <location>
        <begin position="36"/>
        <end position="56"/>
    </location>
</feature>
<evidence type="ECO:0000256" key="1">
    <source>
        <dbReference type="SAM" id="MobiDB-lite"/>
    </source>
</evidence>
<protein>
    <submittedName>
        <fullName evidence="2 3">Uncharacterized protein</fullName>
    </submittedName>
</protein>
<evidence type="ECO:0000313" key="3">
    <source>
        <dbReference type="EnsemblMetazoa" id="CapteP191568"/>
    </source>
</evidence>
<feature type="compositionally biased region" description="Basic and acidic residues" evidence="1">
    <location>
        <begin position="45"/>
        <end position="56"/>
    </location>
</feature>
<feature type="region of interest" description="Disordered" evidence="1">
    <location>
        <begin position="71"/>
        <end position="101"/>
    </location>
</feature>
<dbReference type="EMBL" id="KB307842">
    <property type="protein sequence ID" value="ELT98527.1"/>
    <property type="molecule type" value="Genomic_DNA"/>
</dbReference>
<evidence type="ECO:0000313" key="4">
    <source>
        <dbReference type="Proteomes" id="UP000014760"/>
    </source>
</evidence>
<reference evidence="4" key="1">
    <citation type="submission" date="2012-12" db="EMBL/GenBank/DDBJ databases">
        <authorList>
            <person name="Hellsten U."/>
            <person name="Grimwood J."/>
            <person name="Chapman J.A."/>
            <person name="Shapiro H."/>
            <person name="Aerts A."/>
            <person name="Otillar R.P."/>
            <person name="Terry A.Y."/>
            <person name="Boore J.L."/>
            <person name="Simakov O."/>
            <person name="Marletaz F."/>
            <person name="Cho S.-J."/>
            <person name="Edsinger-Gonzales E."/>
            <person name="Havlak P."/>
            <person name="Kuo D.-H."/>
            <person name="Larsson T."/>
            <person name="Lv J."/>
            <person name="Arendt D."/>
            <person name="Savage R."/>
            <person name="Osoegawa K."/>
            <person name="de Jong P."/>
            <person name="Lindberg D.R."/>
            <person name="Seaver E.C."/>
            <person name="Weisblat D.A."/>
            <person name="Putnam N.H."/>
            <person name="Grigoriev I.V."/>
            <person name="Rokhsar D.S."/>
        </authorList>
    </citation>
    <scope>NUCLEOTIDE SEQUENCE</scope>
    <source>
        <strain evidence="4">I ESC-2004</strain>
    </source>
</reference>
<dbReference type="Proteomes" id="UP000014760">
    <property type="component" value="Unassembled WGS sequence"/>
</dbReference>
<reference evidence="3" key="3">
    <citation type="submission" date="2015-06" db="UniProtKB">
        <authorList>
            <consortium name="EnsemblMetazoa"/>
        </authorList>
    </citation>
    <scope>IDENTIFICATION</scope>
</reference>
<organism evidence="2">
    <name type="scientific">Capitella teleta</name>
    <name type="common">Polychaete worm</name>
    <dbReference type="NCBI Taxonomy" id="283909"/>
    <lineage>
        <taxon>Eukaryota</taxon>
        <taxon>Metazoa</taxon>
        <taxon>Spiralia</taxon>
        <taxon>Lophotrochozoa</taxon>
        <taxon>Annelida</taxon>
        <taxon>Polychaeta</taxon>
        <taxon>Sedentaria</taxon>
        <taxon>Scolecida</taxon>
        <taxon>Capitellidae</taxon>
        <taxon>Capitella</taxon>
    </lineage>
</organism>
<dbReference type="AlphaFoldDB" id="R7TY11"/>
<name>R7TY11_CAPTE</name>
<accession>R7TY11</accession>
<dbReference type="EMBL" id="AMQN01027027">
    <property type="status" value="NOT_ANNOTATED_CDS"/>
    <property type="molecule type" value="Genomic_DNA"/>
</dbReference>
<dbReference type="EnsemblMetazoa" id="CapteT191568">
    <property type="protein sequence ID" value="CapteP191568"/>
    <property type="gene ID" value="CapteG191568"/>
</dbReference>
<reference evidence="2 4" key="2">
    <citation type="journal article" date="2013" name="Nature">
        <title>Insights into bilaterian evolution from three spiralian genomes.</title>
        <authorList>
            <person name="Simakov O."/>
            <person name="Marletaz F."/>
            <person name="Cho S.J."/>
            <person name="Edsinger-Gonzales E."/>
            <person name="Havlak P."/>
            <person name="Hellsten U."/>
            <person name="Kuo D.H."/>
            <person name="Larsson T."/>
            <person name="Lv J."/>
            <person name="Arendt D."/>
            <person name="Savage R."/>
            <person name="Osoegawa K."/>
            <person name="de Jong P."/>
            <person name="Grimwood J."/>
            <person name="Chapman J.A."/>
            <person name="Shapiro H."/>
            <person name="Aerts A."/>
            <person name="Otillar R.P."/>
            <person name="Terry A.Y."/>
            <person name="Boore J.L."/>
            <person name="Grigoriev I.V."/>
            <person name="Lindberg D.R."/>
            <person name="Seaver E.C."/>
            <person name="Weisblat D.A."/>
            <person name="Putnam N.H."/>
            <person name="Rokhsar D.S."/>
        </authorList>
    </citation>
    <scope>NUCLEOTIDE SEQUENCE</scope>
    <source>
        <strain evidence="2 4">I ESC-2004</strain>
    </source>
</reference>
<keyword evidence="4" id="KW-1185">Reference proteome</keyword>